<proteinExistence type="predicted"/>
<dbReference type="SUPFAM" id="SSF88697">
    <property type="entry name" value="PUA domain-like"/>
    <property type="match status" value="1"/>
</dbReference>
<feature type="domain" description="ASCH" evidence="1">
    <location>
        <begin position="13"/>
        <end position="71"/>
    </location>
</feature>
<sequence>MQHIAIMKKDWGLTDKVLSGEKTVESRWYKFKRPPWDKVRAGDCVYFKDTGGSVRVKAEVKKVLQFADLTPQKTEEILRQYGQADLGAKEIMPAIRQYVQGKNYCLLVFLKNPEKVKPPFDINKTGFGAMSAWLTIDDVKKIKI</sequence>
<evidence type="ECO:0000259" key="1">
    <source>
        <dbReference type="Pfam" id="PF04266"/>
    </source>
</evidence>
<name>A0A2M6XV32_9BACT</name>
<evidence type="ECO:0000313" key="2">
    <source>
        <dbReference type="EMBL" id="PIU16377.1"/>
    </source>
</evidence>
<evidence type="ECO:0000313" key="3">
    <source>
        <dbReference type="Proteomes" id="UP000229784"/>
    </source>
</evidence>
<dbReference type="InterPro" id="IPR007374">
    <property type="entry name" value="ASCH_domain"/>
</dbReference>
<dbReference type="InterPro" id="IPR015947">
    <property type="entry name" value="PUA-like_sf"/>
</dbReference>
<protein>
    <recommendedName>
        <fullName evidence="1">ASCH domain-containing protein</fullName>
    </recommendedName>
</protein>
<dbReference type="Proteomes" id="UP000229784">
    <property type="component" value="Unassembled WGS sequence"/>
</dbReference>
<dbReference type="Gene3D" id="2.30.130.30">
    <property type="entry name" value="Hypothetical protein"/>
    <property type="match status" value="1"/>
</dbReference>
<accession>A0A2M6XV32</accession>
<organism evidence="2 3">
    <name type="scientific">bacterium (Candidatus Gribaldobacteria) CG08_land_8_20_14_0_20_39_15</name>
    <dbReference type="NCBI Taxonomy" id="2014273"/>
    <lineage>
        <taxon>Bacteria</taxon>
        <taxon>Candidatus Gribaldobacteria</taxon>
    </lineage>
</organism>
<dbReference type="Pfam" id="PF04266">
    <property type="entry name" value="ASCH"/>
    <property type="match status" value="1"/>
</dbReference>
<gene>
    <name evidence="2" type="ORF">COT20_00485</name>
</gene>
<dbReference type="EMBL" id="PEXQ01000015">
    <property type="protein sequence ID" value="PIU16377.1"/>
    <property type="molecule type" value="Genomic_DNA"/>
</dbReference>
<dbReference type="AlphaFoldDB" id="A0A2M6XV32"/>
<comment type="caution">
    <text evidence="2">The sequence shown here is derived from an EMBL/GenBank/DDBJ whole genome shotgun (WGS) entry which is preliminary data.</text>
</comment>
<reference evidence="3" key="1">
    <citation type="submission" date="2017-09" db="EMBL/GenBank/DDBJ databases">
        <title>Depth-based differentiation of microbial function through sediment-hosted aquifers and enrichment of novel symbionts in the deep terrestrial subsurface.</title>
        <authorList>
            <person name="Probst A.J."/>
            <person name="Ladd B."/>
            <person name="Jarett J.K."/>
            <person name="Geller-Mcgrath D.E."/>
            <person name="Sieber C.M.K."/>
            <person name="Emerson J.B."/>
            <person name="Anantharaman K."/>
            <person name="Thomas B.C."/>
            <person name="Malmstrom R."/>
            <person name="Stieglmeier M."/>
            <person name="Klingl A."/>
            <person name="Woyke T."/>
            <person name="Ryan C.M."/>
            <person name="Banfield J.F."/>
        </authorList>
    </citation>
    <scope>NUCLEOTIDE SEQUENCE [LARGE SCALE GENOMIC DNA]</scope>
</reference>